<keyword evidence="3 5" id="KW-1133">Transmembrane helix</keyword>
<dbReference type="GO" id="GO:0016020">
    <property type="term" value="C:membrane"/>
    <property type="evidence" value="ECO:0007669"/>
    <property type="project" value="UniProtKB-SubCell"/>
</dbReference>
<sequence length="96" mass="10189">MAGVESREQGLVLLGVAIPNLELFISLIGAFCLAALGIAFPALIDQSTFWYQRKGWSFVKMSLQNAALVIFGAVGLVVGTYVAISNINSHFANGSL</sequence>
<feature type="transmembrane region" description="Helical" evidence="5">
    <location>
        <begin position="65"/>
        <end position="84"/>
    </location>
</feature>
<evidence type="ECO:0000256" key="4">
    <source>
        <dbReference type="ARBA" id="ARBA00023136"/>
    </source>
</evidence>
<protein>
    <recommendedName>
        <fullName evidence="6">Amino acid transporter transmembrane domain-containing protein</fullName>
    </recommendedName>
</protein>
<evidence type="ECO:0000256" key="5">
    <source>
        <dbReference type="SAM" id="Phobius"/>
    </source>
</evidence>
<dbReference type="InterPro" id="IPR013057">
    <property type="entry name" value="AA_transpt_TM"/>
</dbReference>
<feature type="domain" description="Amino acid transporter transmembrane" evidence="6">
    <location>
        <begin position="12"/>
        <end position="84"/>
    </location>
</feature>
<evidence type="ECO:0000256" key="3">
    <source>
        <dbReference type="ARBA" id="ARBA00022989"/>
    </source>
</evidence>
<evidence type="ECO:0000256" key="2">
    <source>
        <dbReference type="ARBA" id="ARBA00022692"/>
    </source>
</evidence>
<gene>
    <name evidence="7" type="ORF">RUM43_002624</name>
</gene>
<reference evidence="7 8" key="1">
    <citation type="submission" date="2023-10" db="EMBL/GenBank/DDBJ databases">
        <title>Genomes of two closely related lineages of the louse Polyplax serrata with different host specificities.</title>
        <authorList>
            <person name="Martinu J."/>
            <person name="Tarabai H."/>
            <person name="Stefka J."/>
            <person name="Hypsa V."/>
        </authorList>
    </citation>
    <scope>NUCLEOTIDE SEQUENCE [LARGE SCALE GENOMIC DNA]</scope>
    <source>
        <strain evidence="7">HR10_N</strain>
    </source>
</reference>
<evidence type="ECO:0000313" key="8">
    <source>
        <dbReference type="Proteomes" id="UP001372834"/>
    </source>
</evidence>
<comment type="caution">
    <text evidence="7">The sequence shown here is derived from an EMBL/GenBank/DDBJ whole genome shotgun (WGS) entry which is preliminary data.</text>
</comment>
<evidence type="ECO:0000256" key="1">
    <source>
        <dbReference type="ARBA" id="ARBA00004370"/>
    </source>
</evidence>
<feature type="transmembrane region" description="Helical" evidence="5">
    <location>
        <begin position="23"/>
        <end position="44"/>
    </location>
</feature>
<keyword evidence="2 5" id="KW-0812">Transmembrane</keyword>
<dbReference type="AlphaFoldDB" id="A0AAN8RW15"/>
<accession>A0AAN8RW15</accession>
<dbReference type="Pfam" id="PF01490">
    <property type="entry name" value="Aa_trans"/>
    <property type="match status" value="1"/>
</dbReference>
<dbReference type="Proteomes" id="UP001372834">
    <property type="component" value="Unassembled WGS sequence"/>
</dbReference>
<name>A0AAN8RW15_POLSC</name>
<comment type="subcellular location">
    <subcellularLocation>
        <location evidence="1">Membrane</location>
    </subcellularLocation>
</comment>
<evidence type="ECO:0000313" key="7">
    <source>
        <dbReference type="EMBL" id="KAK6628808.1"/>
    </source>
</evidence>
<keyword evidence="4 5" id="KW-0472">Membrane</keyword>
<evidence type="ECO:0000259" key="6">
    <source>
        <dbReference type="Pfam" id="PF01490"/>
    </source>
</evidence>
<proteinExistence type="predicted"/>
<dbReference type="EMBL" id="JAWJWE010000036">
    <property type="protein sequence ID" value="KAK6628808.1"/>
    <property type="molecule type" value="Genomic_DNA"/>
</dbReference>
<organism evidence="7 8">
    <name type="scientific">Polyplax serrata</name>
    <name type="common">Common mouse louse</name>
    <dbReference type="NCBI Taxonomy" id="468196"/>
    <lineage>
        <taxon>Eukaryota</taxon>
        <taxon>Metazoa</taxon>
        <taxon>Ecdysozoa</taxon>
        <taxon>Arthropoda</taxon>
        <taxon>Hexapoda</taxon>
        <taxon>Insecta</taxon>
        <taxon>Pterygota</taxon>
        <taxon>Neoptera</taxon>
        <taxon>Paraneoptera</taxon>
        <taxon>Psocodea</taxon>
        <taxon>Troctomorpha</taxon>
        <taxon>Phthiraptera</taxon>
        <taxon>Anoplura</taxon>
        <taxon>Polyplacidae</taxon>
        <taxon>Polyplax</taxon>
    </lineage>
</organism>